<reference evidence="3 7" key="5">
    <citation type="submission" date="2019-11" db="EMBL/GenBank/DDBJ databases">
        <title>Multidrug-resistant Acinetobacter baumannii moving toward extensively drug-resistant over fifteen years in South of Brazil.</title>
        <authorList>
            <person name="Fedrigo N.H."/>
            <person name="Cerdeira L."/>
            <person name="Fuga B."/>
            <person name="Marini P.V.B."/>
            <person name="Shinohara D.R."/>
            <person name="Carrara-Marroni F.E."/>
            <person name="Lincopan N."/>
            <person name="Tognim M.C.B."/>
        </authorList>
    </citation>
    <scope>NUCLEOTIDE SEQUENCE [LARGE SCALE GENOMIC DNA]</scope>
    <source>
        <strain evidence="3 7">Ac576</strain>
    </source>
</reference>
<gene>
    <name evidence="1" type="ORF">ABUW_2616</name>
    <name evidence="4" type="ORF">EA686_13135</name>
    <name evidence="2" type="ORF">F2P40_12280</name>
    <name evidence="3" type="ORF">GNY86_19785</name>
</gene>
<reference evidence="2 8" key="4">
    <citation type="submission" date="2019-10" db="EMBL/GenBank/DDBJ databases">
        <title>Genetic environment of the oxa23 gene and comparative analysis of carbapenem resistant Acinetobacter baumannii isolates belonging to global clone 1, lineage 2 recovered in a burns hospital outbreak in 2012-2013.</title>
        <authorList>
            <person name="Douraghi M."/>
            <person name="Aris P."/>
            <person name="Kenyon J."/>
            <person name="Hamidian M."/>
        </authorList>
    </citation>
    <scope>NUCLEOTIDE SEQUENCE [LARGE SCALE GENOMIC DNA]</scope>
    <source>
        <strain evidence="2 8">ABS103</strain>
    </source>
</reference>
<evidence type="ECO:0000313" key="1">
    <source>
        <dbReference type="EMBL" id="AKA32339.1"/>
    </source>
</evidence>
<evidence type="ECO:0000313" key="2">
    <source>
        <dbReference type="EMBL" id="MQR50086.1"/>
    </source>
</evidence>
<dbReference type="Proteomes" id="UP000032746">
    <property type="component" value="Chromosome"/>
</dbReference>
<reference evidence="1 5" key="1">
    <citation type="journal article" date="2015" name="J. Bacteriol.">
        <title>Resources for Genetic and Genomic Analysis of Emerging Pathogen Acinetobacter baumannii.</title>
        <authorList>
            <person name="Gallagher L.A."/>
            <person name="Ramage E."/>
            <person name="Weiss E.J."/>
            <person name="Radey M."/>
            <person name="Hayden H.S."/>
            <person name="Held K.G."/>
            <person name="Huse H.K."/>
            <person name="Zurawski D.V."/>
            <person name="Brittnacher M.J."/>
            <person name="Manoil C."/>
        </authorList>
    </citation>
    <scope>NUCLEOTIDE SEQUENCE [LARGE SCALE GENOMIC DNA]</scope>
    <source>
        <strain evidence="1 5">AB5075-UW</strain>
    </source>
</reference>
<protein>
    <submittedName>
        <fullName evidence="1">Uncharacterized protein</fullName>
    </submittedName>
</protein>
<evidence type="ECO:0000313" key="6">
    <source>
        <dbReference type="Proteomes" id="UP000280073"/>
    </source>
</evidence>
<name>A0A0D5YK68_ACIBA</name>
<dbReference type="EMBL" id="WPIP01000291">
    <property type="protein sequence ID" value="MVM93777.1"/>
    <property type="molecule type" value="Genomic_DNA"/>
</dbReference>
<dbReference type="Proteomes" id="UP000439424">
    <property type="component" value="Unassembled WGS sequence"/>
</dbReference>
<reference evidence="5" key="2">
    <citation type="submission" date="2015-03" db="EMBL/GenBank/DDBJ databases">
        <authorList>
            <person name="Gallagher L.A."/>
            <person name="Hayden H.S."/>
            <person name="Weiss E.J."/>
            <person name="Hager K.R."/>
            <person name="Ramage E."/>
            <person name="Radey M.R."/>
            <person name="Bydalek R."/>
            <person name="Manoil C."/>
            <person name="Miller S.I."/>
            <person name="Brittnacher M.J."/>
        </authorList>
    </citation>
    <scope>NUCLEOTIDE SEQUENCE [LARGE SCALE GENOMIC DNA]</scope>
    <source>
        <strain evidence="5">AB5075-UW</strain>
    </source>
</reference>
<proteinExistence type="predicted"/>
<dbReference type="Proteomes" id="UP000461234">
    <property type="component" value="Unassembled WGS sequence"/>
</dbReference>
<evidence type="ECO:0000313" key="4">
    <source>
        <dbReference type="EMBL" id="RSR54880.1"/>
    </source>
</evidence>
<organism evidence="1 5">
    <name type="scientific">Acinetobacter baumannii</name>
    <dbReference type="NCBI Taxonomy" id="470"/>
    <lineage>
        <taxon>Bacteria</taxon>
        <taxon>Pseudomonadati</taxon>
        <taxon>Pseudomonadota</taxon>
        <taxon>Gammaproteobacteria</taxon>
        <taxon>Moraxellales</taxon>
        <taxon>Moraxellaceae</taxon>
        <taxon>Acinetobacter</taxon>
        <taxon>Acinetobacter calcoaceticus/baumannii complex</taxon>
    </lineage>
</organism>
<dbReference type="OrthoDB" id="9944924at2"/>
<sequence length="222" mass="26154">MKYFVLSATQSSLCPISLVDDAVLYMNKEQASQNIECGSLPWYSYKTSKNCDLPIEGVLILKSKKIEISIRNINENIYVVDEIFKNIFGKYINSDFIRVEVLSESLEKINNKNYYIFRFNQIFDFKNVLDLNKSTYRLDNDFLVLEKAEFLSDLDIDILKIDNMDSAQDTFFISEFVKKEIEKNKYQGINIFELTLAQWRDSDDFSFMFLSEDEVNKFVWPI</sequence>
<dbReference type="EMBL" id="WIOC01000014">
    <property type="protein sequence ID" value="MQR50086.1"/>
    <property type="molecule type" value="Genomic_DNA"/>
</dbReference>
<reference evidence="4 6" key="3">
    <citation type="submission" date="2018-10" db="EMBL/GenBank/DDBJ databases">
        <title>GWAS and RNA-Seq identify cryptic mechanisms of antimicrobial resistance in Acinetobacter baumannii.</title>
        <authorList>
            <person name="Sahl J.W."/>
        </authorList>
    </citation>
    <scope>NUCLEOTIDE SEQUENCE [LARGE SCALE GENOMIC DNA]</scope>
    <source>
        <strain evidence="4 6">TG28175</strain>
    </source>
</reference>
<evidence type="ECO:0000313" key="5">
    <source>
        <dbReference type="Proteomes" id="UP000032746"/>
    </source>
</evidence>
<dbReference type="EMBL" id="CP008706">
    <property type="protein sequence ID" value="AKA32339.1"/>
    <property type="molecule type" value="Genomic_DNA"/>
</dbReference>
<evidence type="ECO:0000313" key="8">
    <source>
        <dbReference type="Proteomes" id="UP000461234"/>
    </source>
</evidence>
<evidence type="ECO:0000313" key="7">
    <source>
        <dbReference type="Proteomes" id="UP000439424"/>
    </source>
</evidence>
<accession>A0A0D5YK68</accession>
<dbReference type="Proteomes" id="UP000280073">
    <property type="component" value="Unassembled WGS sequence"/>
</dbReference>
<dbReference type="EMBL" id="RFDI01000684">
    <property type="protein sequence ID" value="RSR54880.1"/>
    <property type="molecule type" value="Genomic_DNA"/>
</dbReference>
<dbReference type="RefSeq" id="WP_000873472.1">
    <property type="nucleotide sequence ID" value="NZ_AP031576.1"/>
</dbReference>
<dbReference type="PATRIC" id="fig|470.1314.peg.2373"/>
<dbReference type="AlphaFoldDB" id="A0A0D5YK68"/>
<evidence type="ECO:0000313" key="3">
    <source>
        <dbReference type="EMBL" id="MVM93777.1"/>
    </source>
</evidence>